<dbReference type="Pfam" id="PF00732">
    <property type="entry name" value="GMC_oxred_N"/>
    <property type="match status" value="1"/>
</dbReference>
<organism evidence="9 10">
    <name type="scientific">Actinomadura fulvescens</name>
    <dbReference type="NCBI Taxonomy" id="46160"/>
    <lineage>
        <taxon>Bacteria</taxon>
        <taxon>Bacillati</taxon>
        <taxon>Actinomycetota</taxon>
        <taxon>Actinomycetes</taxon>
        <taxon>Streptosporangiales</taxon>
        <taxon>Thermomonosporaceae</taxon>
        <taxon>Actinomadura</taxon>
    </lineage>
</organism>
<dbReference type="InterPro" id="IPR000172">
    <property type="entry name" value="GMC_OxRdtase_N"/>
</dbReference>
<gene>
    <name evidence="9" type="ORF">GCM10010411_72870</name>
</gene>
<evidence type="ECO:0000259" key="7">
    <source>
        <dbReference type="Pfam" id="PF00732"/>
    </source>
</evidence>
<evidence type="ECO:0000256" key="3">
    <source>
        <dbReference type="ARBA" id="ARBA00022630"/>
    </source>
</evidence>
<dbReference type="EMBL" id="BAAATD010000012">
    <property type="protein sequence ID" value="GAA2625570.1"/>
    <property type="molecule type" value="Genomic_DNA"/>
</dbReference>
<comment type="cofactor">
    <cofactor evidence="1">
        <name>FAD</name>
        <dbReference type="ChEBI" id="CHEBI:57692"/>
    </cofactor>
</comment>
<feature type="domain" description="Glucose-methanol-choline oxidoreductase C-terminal" evidence="8">
    <location>
        <begin position="387"/>
        <end position="493"/>
    </location>
</feature>
<evidence type="ECO:0000259" key="8">
    <source>
        <dbReference type="Pfam" id="PF05199"/>
    </source>
</evidence>
<evidence type="ECO:0000256" key="2">
    <source>
        <dbReference type="ARBA" id="ARBA00010790"/>
    </source>
</evidence>
<protein>
    <submittedName>
        <fullName evidence="9">GMC family oxidoreductase</fullName>
    </submittedName>
</protein>
<keyword evidence="3" id="KW-0285">Flavoprotein</keyword>
<dbReference type="Pfam" id="PF05199">
    <property type="entry name" value="GMC_oxred_C"/>
    <property type="match status" value="1"/>
</dbReference>
<evidence type="ECO:0000256" key="4">
    <source>
        <dbReference type="ARBA" id="ARBA00022827"/>
    </source>
</evidence>
<evidence type="ECO:0000256" key="6">
    <source>
        <dbReference type="SAM" id="MobiDB-lite"/>
    </source>
</evidence>
<reference evidence="9 10" key="1">
    <citation type="journal article" date="2019" name="Int. J. Syst. Evol. Microbiol.">
        <title>The Global Catalogue of Microorganisms (GCM) 10K type strain sequencing project: providing services to taxonomists for standard genome sequencing and annotation.</title>
        <authorList>
            <consortium name="The Broad Institute Genomics Platform"/>
            <consortium name="The Broad Institute Genome Sequencing Center for Infectious Disease"/>
            <person name="Wu L."/>
            <person name="Ma J."/>
        </authorList>
    </citation>
    <scope>NUCLEOTIDE SEQUENCE [LARGE SCALE GENOMIC DNA]</scope>
    <source>
        <strain evidence="9 10">JCM 6833</strain>
    </source>
</reference>
<evidence type="ECO:0000313" key="9">
    <source>
        <dbReference type="EMBL" id="GAA2625570.1"/>
    </source>
</evidence>
<proteinExistence type="inferred from homology"/>
<dbReference type="Gene3D" id="3.50.50.60">
    <property type="entry name" value="FAD/NAD(P)-binding domain"/>
    <property type="match status" value="2"/>
</dbReference>
<keyword evidence="5" id="KW-0560">Oxidoreductase</keyword>
<dbReference type="Proteomes" id="UP001501509">
    <property type="component" value="Unassembled WGS sequence"/>
</dbReference>
<evidence type="ECO:0000313" key="10">
    <source>
        <dbReference type="Proteomes" id="UP001501509"/>
    </source>
</evidence>
<feature type="domain" description="Glucose-methanol-choline oxidoreductase N-terminal" evidence="7">
    <location>
        <begin position="221"/>
        <end position="299"/>
    </location>
</feature>
<dbReference type="InterPro" id="IPR036188">
    <property type="entry name" value="FAD/NAD-bd_sf"/>
</dbReference>
<comment type="similarity">
    <text evidence="2">Belongs to the GMC oxidoreductase family.</text>
</comment>
<evidence type="ECO:0000256" key="5">
    <source>
        <dbReference type="ARBA" id="ARBA00023002"/>
    </source>
</evidence>
<dbReference type="RefSeq" id="WP_344547042.1">
    <property type="nucleotide sequence ID" value="NZ_BAAATD010000012.1"/>
</dbReference>
<dbReference type="InterPro" id="IPR051473">
    <property type="entry name" value="P2Ox-like"/>
</dbReference>
<dbReference type="InterPro" id="IPR007867">
    <property type="entry name" value="GMC_OxRtase_C"/>
</dbReference>
<evidence type="ECO:0000256" key="1">
    <source>
        <dbReference type="ARBA" id="ARBA00001974"/>
    </source>
</evidence>
<accession>A0ABN3QG68</accession>
<name>A0ABN3QG68_9ACTN</name>
<dbReference type="SUPFAM" id="SSF54373">
    <property type="entry name" value="FAD-linked reductases, C-terminal domain"/>
    <property type="match status" value="1"/>
</dbReference>
<feature type="region of interest" description="Disordered" evidence="6">
    <location>
        <begin position="180"/>
        <end position="207"/>
    </location>
</feature>
<dbReference type="PANTHER" id="PTHR42784:SF1">
    <property type="entry name" value="PYRANOSE 2-OXIDASE"/>
    <property type="match status" value="1"/>
</dbReference>
<dbReference type="PANTHER" id="PTHR42784">
    <property type="entry name" value="PYRANOSE 2-OXIDASE"/>
    <property type="match status" value="1"/>
</dbReference>
<sequence length="511" mass="53845">MTATRVDLLVIGSGPAGAAFARRTLDTVPDATVLIVEAGPWLTAAPGHNIRNLPPSQRIELQARVSGPQPQGFRPFGARPLHARPGTVLLTPDDGSGDGQNGMPAAAYSANVGGMGAHWTCAVPPPGGSERIPFIPADELDAALETAAGLLRATTTGFMATPAARAVRLRLARRYDHLLPSGRKTGPMPLACTPSGTAGTRGDSGGLPRWTGTDTILGPALHTPAHSRLAIRANAKARRLLVDGDRVTGAEILDTQTSETFTVTADAVAVAADALHTPQLLWASGIRPPALGRYLNDQPQVVVGARVDLPTHHAATATDPRDTLTGVSWVPFTDGVHPFHGQVMQLDASPIAIHTADKPDPRPLVGLGWFLPKDIQPTDRVWFNDNDLDPHGLPKPHIDYQLTDHDQDLIRRAIKELQELAADLGEPTRTPDLLPAGSSLHYQGTVRMGSADDGTSVCDGHGRVWGYRNLFVGGNGVIPTATACNPTLTAVALVVRSVQAIAELLTTGTHS</sequence>
<keyword evidence="4" id="KW-0274">FAD</keyword>
<comment type="caution">
    <text evidence="9">The sequence shown here is derived from an EMBL/GenBank/DDBJ whole genome shotgun (WGS) entry which is preliminary data.</text>
</comment>
<keyword evidence="10" id="KW-1185">Reference proteome</keyword>
<dbReference type="SUPFAM" id="SSF51905">
    <property type="entry name" value="FAD/NAD(P)-binding domain"/>
    <property type="match status" value="1"/>
</dbReference>